<dbReference type="InterPro" id="IPR005471">
    <property type="entry name" value="Tscrpt_reg_IclR_N"/>
</dbReference>
<dbReference type="EMBL" id="SACN01000001">
    <property type="protein sequence ID" value="RVT94465.1"/>
    <property type="molecule type" value="Genomic_DNA"/>
</dbReference>
<keyword evidence="7" id="KW-1185">Reference proteome</keyword>
<dbReference type="Gene3D" id="3.30.450.40">
    <property type="match status" value="1"/>
</dbReference>
<dbReference type="GO" id="GO:0045892">
    <property type="term" value="P:negative regulation of DNA-templated transcription"/>
    <property type="evidence" value="ECO:0007669"/>
    <property type="project" value="TreeGrafter"/>
</dbReference>
<evidence type="ECO:0000259" key="4">
    <source>
        <dbReference type="PROSITE" id="PS51077"/>
    </source>
</evidence>
<evidence type="ECO:0000259" key="5">
    <source>
        <dbReference type="PROSITE" id="PS51078"/>
    </source>
</evidence>
<evidence type="ECO:0000256" key="2">
    <source>
        <dbReference type="ARBA" id="ARBA00023125"/>
    </source>
</evidence>
<dbReference type="GO" id="GO:0003700">
    <property type="term" value="F:DNA-binding transcription factor activity"/>
    <property type="evidence" value="ECO:0007669"/>
    <property type="project" value="TreeGrafter"/>
</dbReference>
<evidence type="ECO:0000313" key="7">
    <source>
        <dbReference type="Proteomes" id="UP000282971"/>
    </source>
</evidence>
<dbReference type="InterPro" id="IPR014757">
    <property type="entry name" value="Tscrpt_reg_IclR_C"/>
</dbReference>
<dbReference type="GO" id="GO:0003677">
    <property type="term" value="F:DNA binding"/>
    <property type="evidence" value="ECO:0007669"/>
    <property type="project" value="UniProtKB-KW"/>
</dbReference>
<organism evidence="6 7">
    <name type="scientific">Sphingomonas crocodyli</name>
    <dbReference type="NCBI Taxonomy" id="1979270"/>
    <lineage>
        <taxon>Bacteria</taxon>
        <taxon>Pseudomonadati</taxon>
        <taxon>Pseudomonadota</taxon>
        <taxon>Alphaproteobacteria</taxon>
        <taxon>Sphingomonadales</taxon>
        <taxon>Sphingomonadaceae</taxon>
        <taxon>Sphingomonas</taxon>
    </lineage>
</organism>
<dbReference type="SMART" id="SM00346">
    <property type="entry name" value="HTH_ICLR"/>
    <property type="match status" value="1"/>
</dbReference>
<dbReference type="PANTHER" id="PTHR30136:SF33">
    <property type="entry name" value="TRANSCRIPTIONAL REGULATORY PROTEIN"/>
    <property type="match status" value="1"/>
</dbReference>
<dbReference type="AlphaFoldDB" id="A0A437MA07"/>
<dbReference type="Pfam" id="PF01614">
    <property type="entry name" value="IclR_C"/>
    <property type="match status" value="1"/>
</dbReference>
<dbReference type="OrthoDB" id="9807558at2"/>
<evidence type="ECO:0000256" key="3">
    <source>
        <dbReference type="ARBA" id="ARBA00023163"/>
    </source>
</evidence>
<dbReference type="SUPFAM" id="SSF55781">
    <property type="entry name" value="GAF domain-like"/>
    <property type="match status" value="1"/>
</dbReference>
<evidence type="ECO:0000313" key="6">
    <source>
        <dbReference type="EMBL" id="RVT94465.1"/>
    </source>
</evidence>
<keyword evidence="1" id="KW-0805">Transcription regulation</keyword>
<dbReference type="PROSITE" id="PS51077">
    <property type="entry name" value="HTH_ICLR"/>
    <property type="match status" value="1"/>
</dbReference>
<name>A0A437MA07_9SPHN</name>
<dbReference type="SUPFAM" id="SSF46785">
    <property type="entry name" value="Winged helix' DNA-binding domain"/>
    <property type="match status" value="1"/>
</dbReference>
<dbReference type="Gene3D" id="1.10.10.10">
    <property type="entry name" value="Winged helix-like DNA-binding domain superfamily/Winged helix DNA-binding domain"/>
    <property type="match status" value="1"/>
</dbReference>
<dbReference type="InterPro" id="IPR036388">
    <property type="entry name" value="WH-like_DNA-bd_sf"/>
</dbReference>
<gene>
    <name evidence="6" type="ORF">EOD43_11700</name>
</gene>
<dbReference type="InterPro" id="IPR029016">
    <property type="entry name" value="GAF-like_dom_sf"/>
</dbReference>
<feature type="domain" description="IclR-ED" evidence="5">
    <location>
        <begin position="87"/>
        <end position="269"/>
    </location>
</feature>
<keyword evidence="2" id="KW-0238">DNA-binding</keyword>
<keyword evidence="3" id="KW-0804">Transcription</keyword>
<proteinExistence type="predicted"/>
<dbReference type="Proteomes" id="UP000282971">
    <property type="component" value="Unassembled WGS sequence"/>
</dbReference>
<dbReference type="PROSITE" id="PS51078">
    <property type="entry name" value="ICLR_ED"/>
    <property type="match status" value="1"/>
</dbReference>
<dbReference type="Pfam" id="PF09339">
    <property type="entry name" value="HTH_IclR"/>
    <property type="match status" value="1"/>
</dbReference>
<dbReference type="InterPro" id="IPR050707">
    <property type="entry name" value="HTH_MetabolicPath_Reg"/>
</dbReference>
<dbReference type="RefSeq" id="WP_127743994.1">
    <property type="nucleotide sequence ID" value="NZ_SACN01000001.1"/>
</dbReference>
<feature type="domain" description="HTH iclR-type" evidence="4">
    <location>
        <begin position="24"/>
        <end position="86"/>
    </location>
</feature>
<evidence type="ECO:0000256" key="1">
    <source>
        <dbReference type="ARBA" id="ARBA00023015"/>
    </source>
</evidence>
<accession>A0A437MA07</accession>
<comment type="caution">
    <text evidence="6">The sequence shown here is derived from an EMBL/GenBank/DDBJ whole genome shotgun (WGS) entry which is preliminary data.</text>
</comment>
<sequence>MAKEFGKVLSLPGAEEEKTDRQFVTALARGLEVLRAFTPEDGPLGNQELAERTGLPKATVSRITHTLTTLGYLDYLPRLSRYMIAPSVLSLGAACVAAAGIRRIAMPHMKDLAEYSDASVALGARDRLTMIYLDVERGSRTVAFSLDAGARVPIHRSAMGAAYLSGLPDKDRTVLMDAIARASEDHWPATKTRLEGAFAQIEARGYCVFEGTYDRAINGVGAVLVQNDGTVHGFTCSAPTYLFTPERMEADIGPRLVAMKEAVRAELSQRRW</sequence>
<dbReference type="PANTHER" id="PTHR30136">
    <property type="entry name" value="HELIX-TURN-HELIX TRANSCRIPTIONAL REGULATOR, ICLR FAMILY"/>
    <property type="match status" value="1"/>
</dbReference>
<reference evidence="6 7" key="1">
    <citation type="submission" date="2019-01" db="EMBL/GenBank/DDBJ databases">
        <authorList>
            <person name="Chen W.-M."/>
        </authorList>
    </citation>
    <scope>NUCLEOTIDE SEQUENCE [LARGE SCALE GENOMIC DNA]</scope>
    <source>
        <strain evidence="6 7">CCP-7</strain>
    </source>
</reference>
<protein>
    <submittedName>
        <fullName evidence="6">IclR family transcriptional regulator</fullName>
    </submittedName>
</protein>
<dbReference type="InterPro" id="IPR036390">
    <property type="entry name" value="WH_DNA-bd_sf"/>
</dbReference>